<feature type="region of interest" description="Disordered" evidence="1">
    <location>
        <begin position="283"/>
        <end position="385"/>
    </location>
</feature>
<feature type="compositionally biased region" description="Basic and acidic residues" evidence="1">
    <location>
        <begin position="345"/>
        <end position="384"/>
    </location>
</feature>
<keyword evidence="3" id="KW-1185">Reference proteome</keyword>
<organism evidence="2 3">
    <name type="scientific">Thioclava arctica</name>
    <dbReference type="NCBI Taxonomy" id="3238301"/>
    <lineage>
        <taxon>Bacteria</taxon>
        <taxon>Pseudomonadati</taxon>
        <taxon>Pseudomonadota</taxon>
        <taxon>Alphaproteobacteria</taxon>
        <taxon>Rhodobacterales</taxon>
        <taxon>Paracoccaceae</taxon>
        <taxon>Thioclava</taxon>
    </lineage>
</organism>
<proteinExistence type="predicted"/>
<protein>
    <submittedName>
        <fullName evidence="2">Uncharacterized protein</fullName>
    </submittedName>
</protein>
<gene>
    <name evidence="2" type="ORF">AB4874_18620</name>
</gene>
<evidence type="ECO:0000313" key="3">
    <source>
        <dbReference type="Proteomes" id="UP001557465"/>
    </source>
</evidence>
<comment type="caution">
    <text evidence="2">The sequence shown here is derived from an EMBL/GenBank/DDBJ whole genome shotgun (WGS) entry which is preliminary data.</text>
</comment>
<feature type="region of interest" description="Disordered" evidence="1">
    <location>
        <begin position="509"/>
        <end position="539"/>
    </location>
</feature>
<evidence type="ECO:0000313" key="2">
    <source>
        <dbReference type="EMBL" id="MEX1663607.1"/>
    </source>
</evidence>
<feature type="compositionally biased region" description="Basic and acidic residues" evidence="1">
    <location>
        <begin position="306"/>
        <end position="333"/>
    </location>
</feature>
<evidence type="ECO:0000256" key="1">
    <source>
        <dbReference type="SAM" id="MobiDB-lite"/>
    </source>
</evidence>
<feature type="compositionally biased region" description="Acidic residues" evidence="1">
    <location>
        <begin position="514"/>
        <end position="539"/>
    </location>
</feature>
<dbReference type="EMBL" id="JBFRYC010000021">
    <property type="protein sequence ID" value="MEX1663607.1"/>
    <property type="molecule type" value="Genomic_DNA"/>
</dbReference>
<dbReference type="RefSeq" id="WP_368393111.1">
    <property type="nucleotide sequence ID" value="NZ_JBFRYC010000021.1"/>
</dbReference>
<dbReference type="Proteomes" id="UP001557465">
    <property type="component" value="Unassembled WGS sequence"/>
</dbReference>
<accession>A0ABV3TPW3</accession>
<reference evidence="2 3" key="1">
    <citation type="journal article" date="2011" name="Int. J. Syst. Evol. Microbiol.">
        <title>Zhongshania antarctica gen. nov., sp. nov. and Zhongshania guokunii sp. nov., gammaproteobacteria respectively isolated from coastal attached (fast) ice and surface seawater of the Antarctic.</title>
        <authorList>
            <person name="Li H.J."/>
            <person name="Zhang X.Y."/>
            <person name="Chen C.X."/>
            <person name="Zhang Y.J."/>
            <person name="Gao Z.M."/>
            <person name="Yu Y."/>
            <person name="Chen X.L."/>
            <person name="Chen B."/>
            <person name="Zhang Y.Z."/>
        </authorList>
    </citation>
    <scope>NUCLEOTIDE SEQUENCE [LARGE SCALE GENOMIC DNA]</scope>
    <source>
        <strain evidence="2 3">15-R06ZXC-3</strain>
    </source>
</reference>
<sequence length="539" mass="60384">MRPHLTWHSNPHAAGLYADRGQDSEFVDGTIVALNDATIREQFARLSPPSGIARPYLFVTISLPEVVNLLPTQRSAFPKKLISLMGMAPTGVPWMGWEHLGTHVQHFHLLNLPQTFAGRKIDLGPSKSLCEYLDKELSAWLGLPTPYYFDARNGPRLEPHFPKRRLNTQAKRDLAAALVDISIKKQPRDMAKFRNELSAHGGYEVSESLNLHGVASYEFSGPDLKAIRGGQLSPELEPRIIRARFDRALNLRNLRARIELVALTRSFTRSALDQHLRIMKEIEDARPTSPLPRFGESDARASQARRGFEDRRHDSGDDRCDPRSDPRSDDASRGRAGGSGAGLRGTDRDVYEHDRRNARYREQPCKRDQGAAIADRRDGHRAKDTGCTNLAPAEPFARRSGFAAPGSLGELISRVVRAAREAKADIILRVDAVSKHLHVRFRDETAICLDRDKVWLRKTGGGTAMRAFLRHFATLSDMQMANLTLGRIHRTGQILAITRQALQLLNEARRSETETEIDIEPPDPSDDPEVEGPEVDEPF</sequence>
<name>A0ABV3TPW3_9RHOB</name>